<keyword evidence="8 16" id="KW-0418">Kinase</keyword>
<dbReference type="GO" id="GO:0004673">
    <property type="term" value="F:protein histidine kinase activity"/>
    <property type="evidence" value="ECO:0007669"/>
    <property type="project" value="UniProtKB-EC"/>
</dbReference>
<sequence length="398" mass="43817">MHATPWRWAAAAVCFAVALFLRMWLHDSLPPGYPFLTFFPAVILTAFVGGLIPGVFVAACSFLASWYYFIPPFDTFELNPPTGLALAFFATVITVDLLVIHLMFRWVDELDREKLKSASLAASRDLMFQELQHRVSNNLTVVASLLRLQRKTVTDADALRALDEAANRLALIAKIQRRLHDPNGQLLAFGEFVREICEDLLDASGVTNVAIDVDADQLLLASEKATPLALIIAEIVSNSIEHAFVGKASGAIKVLMRLDGDLRAVITISDDGVGLPRGFDLNQTKSLGLLRGTAVRGQLGGEIDYEHRSRGYRRDCASSRLTIAHTRPAYQSPVITSRDQIVFVFDTALSAQNQFVRAQEGRSEGGTHHRTDQLLKIFQDLPSALPISMPPNNNHTTG</sequence>
<protein>
    <recommendedName>
        <fullName evidence="3">histidine kinase</fullName>
        <ecNumber evidence="3">2.7.13.3</ecNumber>
    </recommendedName>
</protein>
<evidence type="ECO:0000313" key="17">
    <source>
        <dbReference type="Proteomes" id="UP001217476"/>
    </source>
</evidence>
<dbReference type="Gene3D" id="3.30.565.10">
    <property type="entry name" value="Histidine kinase-like ATPase, C-terminal domain"/>
    <property type="match status" value="1"/>
</dbReference>
<feature type="transmembrane region" description="Helical" evidence="13">
    <location>
        <begin position="82"/>
        <end position="104"/>
    </location>
</feature>
<dbReference type="InterPro" id="IPR038318">
    <property type="entry name" value="KdpD_sf"/>
</dbReference>
<dbReference type="Proteomes" id="UP001217476">
    <property type="component" value="Chromosome"/>
</dbReference>
<comment type="subcellular location">
    <subcellularLocation>
        <location evidence="2">Membrane</location>
        <topology evidence="2">Multi-pass membrane protein</topology>
    </subcellularLocation>
</comment>
<evidence type="ECO:0000256" key="7">
    <source>
        <dbReference type="ARBA" id="ARBA00022741"/>
    </source>
</evidence>
<reference evidence="16" key="1">
    <citation type="submission" date="2023-03" db="EMBL/GenBank/DDBJ databases">
        <title>Andean soil-derived lignocellulolytic bacterial consortium as a source of novel taxa and putative plastic-active enzymes.</title>
        <authorList>
            <person name="Diaz-Garcia L."/>
            <person name="Chuvochina M."/>
            <person name="Feuerriegel G."/>
            <person name="Bunk B."/>
            <person name="Sproer C."/>
            <person name="Streit W.R."/>
            <person name="Rodriguez L.M."/>
            <person name="Overmann J."/>
            <person name="Jimenez D.J."/>
        </authorList>
    </citation>
    <scope>NUCLEOTIDE SEQUENCE</scope>
    <source>
        <strain evidence="16">MAG 4196</strain>
    </source>
</reference>
<evidence type="ECO:0000256" key="2">
    <source>
        <dbReference type="ARBA" id="ARBA00004141"/>
    </source>
</evidence>
<dbReference type="Pfam" id="PF07568">
    <property type="entry name" value="HisKA_2"/>
    <property type="match status" value="1"/>
</dbReference>
<keyword evidence="9" id="KW-0067">ATP-binding</keyword>
<keyword evidence="5" id="KW-0808">Transferase</keyword>
<dbReference type="GO" id="GO:0005524">
    <property type="term" value="F:ATP binding"/>
    <property type="evidence" value="ECO:0007669"/>
    <property type="project" value="UniProtKB-KW"/>
</dbReference>
<dbReference type="GO" id="GO:0000160">
    <property type="term" value="P:phosphorelay signal transduction system"/>
    <property type="evidence" value="ECO:0007669"/>
    <property type="project" value="UniProtKB-KW"/>
</dbReference>
<evidence type="ECO:0000256" key="1">
    <source>
        <dbReference type="ARBA" id="ARBA00000085"/>
    </source>
</evidence>
<accession>A0AAJ6B1Y5</accession>
<feature type="transmembrane region" description="Helical" evidence="13">
    <location>
        <begin position="6"/>
        <end position="25"/>
    </location>
</feature>
<dbReference type="Pfam" id="PF13493">
    <property type="entry name" value="DUF4118"/>
    <property type="match status" value="1"/>
</dbReference>
<dbReference type="GO" id="GO:0016020">
    <property type="term" value="C:membrane"/>
    <property type="evidence" value="ECO:0007669"/>
    <property type="project" value="UniProtKB-SubCell"/>
</dbReference>
<feature type="transmembrane region" description="Helical" evidence="13">
    <location>
        <begin position="37"/>
        <end position="70"/>
    </location>
</feature>
<dbReference type="InterPro" id="IPR011495">
    <property type="entry name" value="Sig_transdc_His_kin_sub2_dim/P"/>
</dbReference>
<dbReference type="Gene3D" id="1.20.120.620">
    <property type="entry name" value="Backbone structure of the membrane domain of e. Coli histidine kinase receptor kdpd"/>
    <property type="match status" value="1"/>
</dbReference>
<evidence type="ECO:0000256" key="9">
    <source>
        <dbReference type="ARBA" id="ARBA00022840"/>
    </source>
</evidence>
<keyword evidence="10 13" id="KW-1133">Transmembrane helix</keyword>
<name>A0AAJ6B1Y5_9HYPH</name>
<dbReference type="AlphaFoldDB" id="A0AAJ6B1Y5"/>
<evidence type="ECO:0000256" key="5">
    <source>
        <dbReference type="ARBA" id="ARBA00022679"/>
    </source>
</evidence>
<evidence type="ECO:0000256" key="8">
    <source>
        <dbReference type="ARBA" id="ARBA00022777"/>
    </source>
</evidence>
<evidence type="ECO:0000256" key="4">
    <source>
        <dbReference type="ARBA" id="ARBA00022553"/>
    </source>
</evidence>
<keyword evidence="12 13" id="KW-0472">Membrane</keyword>
<dbReference type="SUPFAM" id="SSF55874">
    <property type="entry name" value="ATPase domain of HSP90 chaperone/DNA topoisomerase II/histidine kinase"/>
    <property type="match status" value="1"/>
</dbReference>
<evidence type="ECO:0000259" key="15">
    <source>
        <dbReference type="Pfam" id="PF13493"/>
    </source>
</evidence>
<keyword evidence="7" id="KW-0547">Nucleotide-binding</keyword>
<organism evidence="16 17">
    <name type="scientific">Candidatus Devosia phytovorans</name>
    <dbReference type="NCBI Taxonomy" id="3121372"/>
    <lineage>
        <taxon>Bacteria</taxon>
        <taxon>Pseudomonadati</taxon>
        <taxon>Pseudomonadota</taxon>
        <taxon>Alphaproteobacteria</taxon>
        <taxon>Hyphomicrobiales</taxon>
        <taxon>Devosiaceae</taxon>
        <taxon>Devosia</taxon>
    </lineage>
</organism>
<dbReference type="PANTHER" id="PTHR41523:SF8">
    <property type="entry name" value="ETHYLENE RESPONSE SENSOR PROTEIN"/>
    <property type="match status" value="1"/>
</dbReference>
<comment type="catalytic activity">
    <reaction evidence="1">
        <text>ATP + protein L-histidine = ADP + protein N-phospho-L-histidine.</text>
        <dbReference type="EC" id="2.7.13.3"/>
    </reaction>
</comment>
<evidence type="ECO:0000313" key="16">
    <source>
        <dbReference type="EMBL" id="WEK06802.1"/>
    </source>
</evidence>
<evidence type="ECO:0000256" key="6">
    <source>
        <dbReference type="ARBA" id="ARBA00022692"/>
    </source>
</evidence>
<proteinExistence type="predicted"/>
<feature type="domain" description="Sensor protein KdpD transmembrane" evidence="15">
    <location>
        <begin position="8"/>
        <end position="92"/>
    </location>
</feature>
<dbReference type="InterPro" id="IPR025201">
    <property type="entry name" value="KdpD_TM"/>
</dbReference>
<dbReference type="InterPro" id="IPR036890">
    <property type="entry name" value="HATPase_C_sf"/>
</dbReference>
<gene>
    <name evidence="16" type="ORF">P0Y65_13700</name>
</gene>
<feature type="domain" description="Signal transduction histidine kinase subgroup 2 dimerisation and phosphoacceptor" evidence="14">
    <location>
        <begin position="130"/>
        <end position="202"/>
    </location>
</feature>
<dbReference type="EMBL" id="CP119312">
    <property type="protein sequence ID" value="WEK06802.1"/>
    <property type="molecule type" value="Genomic_DNA"/>
</dbReference>
<keyword evidence="6 13" id="KW-0812">Transmembrane</keyword>
<evidence type="ECO:0000256" key="13">
    <source>
        <dbReference type="SAM" id="Phobius"/>
    </source>
</evidence>
<evidence type="ECO:0000256" key="3">
    <source>
        <dbReference type="ARBA" id="ARBA00012438"/>
    </source>
</evidence>
<evidence type="ECO:0000256" key="10">
    <source>
        <dbReference type="ARBA" id="ARBA00022989"/>
    </source>
</evidence>
<dbReference type="EC" id="2.7.13.3" evidence="3"/>
<evidence type="ECO:0000256" key="11">
    <source>
        <dbReference type="ARBA" id="ARBA00023012"/>
    </source>
</evidence>
<keyword evidence="11" id="KW-0902">Two-component regulatory system</keyword>
<dbReference type="PANTHER" id="PTHR41523">
    <property type="entry name" value="TWO-COMPONENT SYSTEM SENSOR PROTEIN"/>
    <property type="match status" value="1"/>
</dbReference>
<evidence type="ECO:0000256" key="12">
    <source>
        <dbReference type="ARBA" id="ARBA00023136"/>
    </source>
</evidence>
<keyword evidence="4" id="KW-0597">Phosphoprotein</keyword>
<evidence type="ECO:0000259" key="14">
    <source>
        <dbReference type="Pfam" id="PF07568"/>
    </source>
</evidence>